<sequence>MNRSFSNFITSFFDKATQLMAYLLFLVIIYKYAFVSNDSIMIITYKEFYIIEFVSIISAILLSLSKKEKSNL</sequence>
<dbReference type="KEGG" id="caw:Q783_05475"/>
<dbReference type="HOGENOM" id="CLU_2714958_0_0_9"/>
<evidence type="ECO:0000256" key="1">
    <source>
        <dbReference type="SAM" id="Phobius"/>
    </source>
</evidence>
<gene>
    <name evidence="2" type="ORF">Q783_05475</name>
</gene>
<protein>
    <submittedName>
        <fullName evidence="2">Uncharacterized protein</fullName>
    </submittedName>
</protein>
<reference evidence="2 3" key="1">
    <citation type="journal article" date="2013" name="Genome Announc.">
        <title>Complete Genome Sequence of Carnobacterium gilichinskyi Strain WN1359T (DSM 27470T).</title>
        <authorList>
            <person name="Leonard M.T."/>
            <person name="Panayotova N."/>
            <person name="Farmerie W.G."/>
            <person name="Triplett E.W."/>
            <person name="Nicholson W.L."/>
        </authorList>
    </citation>
    <scope>NUCLEOTIDE SEQUENCE [LARGE SCALE GENOMIC DNA]</scope>
    <source>
        <strain evidence="2 3">WN1359</strain>
    </source>
</reference>
<feature type="transmembrane region" description="Helical" evidence="1">
    <location>
        <begin position="12"/>
        <end position="33"/>
    </location>
</feature>
<feature type="transmembrane region" description="Helical" evidence="1">
    <location>
        <begin position="48"/>
        <end position="65"/>
    </location>
</feature>
<accession>U5SFC1</accession>
<dbReference type="EMBL" id="CP006812">
    <property type="protein sequence ID" value="AGY82798.1"/>
    <property type="molecule type" value="Genomic_DNA"/>
</dbReference>
<proteinExistence type="predicted"/>
<evidence type="ECO:0000313" key="3">
    <source>
        <dbReference type="Proteomes" id="UP000017469"/>
    </source>
</evidence>
<dbReference type="STRING" id="1266845.Q783_05475"/>
<keyword evidence="1" id="KW-0812">Transmembrane</keyword>
<name>U5SFC1_9LACT</name>
<dbReference type="AlphaFoldDB" id="U5SFC1"/>
<keyword evidence="1" id="KW-0472">Membrane</keyword>
<dbReference type="Proteomes" id="UP000017469">
    <property type="component" value="Chromosome"/>
</dbReference>
<keyword evidence="1" id="KW-1133">Transmembrane helix</keyword>
<organism evidence="2 3">
    <name type="scientific">Carnobacterium inhibens subsp. gilichinskyi</name>
    <dbReference type="NCBI Taxonomy" id="1266845"/>
    <lineage>
        <taxon>Bacteria</taxon>
        <taxon>Bacillati</taxon>
        <taxon>Bacillota</taxon>
        <taxon>Bacilli</taxon>
        <taxon>Lactobacillales</taxon>
        <taxon>Carnobacteriaceae</taxon>
        <taxon>Carnobacterium</taxon>
    </lineage>
</organism>
<evidence type="ECO:0000313" key="2">
    <source>
        <dbReference type="EMBL" id="AGY82798.1"/>
    </source>
</evidence>